<reference evidence="1 2" key="1">
    <citation type="submission" date="2014-07" db="EMBL/GenBank/DDBJ databases">
        <title>Genome of Chryseobacterium piperi CTM.</title>
        <authorList>
            <person name="Pipes S.E."/>
            <person name="Stropko S.J."/>
            <person name="Newman J.D."/>
        </authorList>
    </citation>
    <scope>NUCLEOTIDE SEQUENCE [LARGE SCALE GENOMIC DNA]</scope>
    <source>
        <strain evidence="1 2">CTM</strain>
    </source>
</reference>
<name>A0A086BKG0_9FLAO</name>
<dbReference type="AlphaFoldDB" id="A0A086BKG0"/>
<organism evidence="1 2">
    <name type="scientific">Chryseobacterium piperi</name>
    <dbReference type="NCBI Taxonomy" id="558152"/>
    <lineage>
        <taxon>Bacteria</taxon>
        <taxon>Pseudomonadati</taxon>
        <taxon>Bacteroidota</taxon>
        <taxon>Flavobacteriia</taxon>
        <taxon>Flavobacteriales</taxon>
        <taxon>Weeksellaceae</taxon>
        <taxon>Chryseobacterium group</taxon>
        <taxon>Chryseobacterium</taxon>
    </lineage>
</organism>
<evidence type="ECO:0000313" key="1">
    <source>
        <dbReference type="EMBL" id="KFF29424.1"/>
    </source>
</evidence>
<gene>
    <name evidence="1" type="ORF">IQ37_05225</name>
</gene>
<proteinExistence type="predicted"/>
<dbReference type="STRING" id="558152.IQ37_05225"/>
<dbReference type="Proteomes" id="UP000028709">
    <property type="component" value="Unassembled WGS sequence"/>
</dbReference>
<protein>
    <submittedName>
        <fullName evidence="1">Uncharacterized protein</fullName>
    </submittedName>
</protein>
<accession>A0A086BKG0</accession>
<evidence type="ECO:0000313" key="2">
    <source>
        <dbReference type="Proteomes" id="UP000028709"/>
    </source>
</evidence>
<sequence>MSDFKIHMKIYKTIITVLVLIFSLSPCSIKRNLLDIFDIEYINTFNKVKITYQASGCSGSTEFKSTKTIVSKGDLKSDHHPFSFRIPAFCFSTEGQKSLNNYSGYTSGNSPPKYILFKRLKISMA</sequence>
<dbReference type="eggNOG" id="ENOG5033D8Z">
    <property type="taxonomic scope" value="Bacteria"/>
</dbReference>
<comment type="caution">
    <text evidence="1">The sequence shown here is derived from an EMBL/GenBank/DDBJ whole genome shotgun (WGS) entry which is preliminary data.</text>
</comment>
<dbReference type="EMBL" id="JPRJ01000006">
    <property type="protein sequence ID" value="KFF29424.1"/>
    <property type="molecule type" value="Genomic_DNA"/>
</dbReference>
<keyword evidence="2" id="KW-1185">Reference proteome</keyword>